<evidence type="ECO:0000313" key="3">
    <source>
        <dbReference type="EMBL" id="PUA88141.1"/>
    </source>
</evidence>
<organism evidence="3 4">
    <name type="scientific">Toxoplasma gondii TgCATBr9</name>
    <dbReference type="NCBI Taxonomy" id="943120"/>
    <lineage>
        <taxon>Eukaryota</taxon>
        <taxon>Sar</taxon>
        <taxon>Alveolata</taxon>
        <taxon>Apicomplexa</taxon>
        <taxon>Conoidasida</taxon>
        <taxon>Coccidia</taxon>
        <taxon>Eucoccidiorida</taxon>
        <taxon>Eimeriorina</taxon>
        <taxon>Sarcocystidae</taxon>
        <taxon>Toxoplasma</taxon>
    </lineage>
</organism>
<feature type="region of interest" description="Disordered" evidence="1">
    <location>
        <begin position="93"/>
        <end position="201"/>
    </location>
</feature>
<proteinExistence type="predicted"/>
<evidence type="ECO:0000313" key="4">
    <source>
        <dbReference type="Proteomes" id="UP000244488"/>
    </source>
</evidence>
<sequence>MFALALFLLQRPGQVCALLFELLLFPLELEDFLFEFAVLLLGRLAPREQRRSLLLSRSLSRDQLSPQVGYLLRQSCEAALTLVQTGLQLLVQKEQEKQKRDSRAKKRGAREKTEGDARRKANEEEATSRRKGGKREGGTGDAGEKQGQEKEKKKEAKKQKETHAAKPSRTPESIHSLLGGPSYNNGRPHRLRHGDSGARRRQARLGVASRNKQPPNNLSMLRLLATTYFVCHVRII</sequence>
<evidence type="ECO:0000256" key="2">
    <source>
        <dbReference type="SAM" id="SignalP"/>
    </source>
</evidence>
<evidence type="ECO:0000256" key="1">
    <source>
        <dbReference type="SAM" id="MobiDB-lite"/>
    </source>
</evidence>
<dbReference type="Proteomes" id="UP000244488">
    <property type="component" value="Unassembled WGS sequence"/>
</dbReference>
<protein>
    <submittedName>
        <fullName evidence="3">Putative myosin heavy chain</fullName>
    </submittedName>
</protein>
<gene>
    <name evidence="3" type="ORF">TGBR9_209830</name>
</gene>
<comment type="caution">
    <text evidence="3">The sequence shown here is derived from an EMBL/GenBank/DDBJ whole genome shotgun (WGS) entry which is preliminary data.</text>
</comment>
<feature type="compositionally biased region" description="Basic and acidic residues" evidence="1">
    <location>
        <begin position="110"/>
        <end position="164"/>
    </location>
</feature>
<keyword evidence="2" id="KW-0732">Signal</keyword>
<reference evidence="3 4" key="1">
    <citation type="journal article" date="2016" name="Nat. Commun.">
        <title>Local admixture of amplified and diversified secreted pathogenesis determinants shapes mosaic Toxoplasma gondii genomes.</title>
        <authorList>
            <person name="Lorenzi H."/>
            <person name="Khan A."/>
            <person name="Behnke M.S."/>
            <person name="Namasivayam S."/>
            <person name="Swapna L.S."/>
            <person name="Hadjithomas M."/>
            <person name="Karamycheva S."/>
            <person name="Pinney D."/>
            <person name="Brunk B.P."/>
            <person name="Ajioka J.W."/>
            <person name="Ajzenberg D."/>
            <person name="Boothroyd J.C."/>
            <person name="Boyle J.P."/>
            <person name="Darde M.L."/>
            <person name="Diaz-Miranda M.A."/>
            <person name="Dubey J.P."/>
            <person name="Fritz H.M."/>
            <person name="Gennari S.M."/>
            <person name="Gregory B.D."/>
            <person name="Kim K."/>
            <person name="Saeij J.P."/>
            <person name="Su C."/>
            <person name="White M.W."/>
            <person name="Zhu X.Q."/>
            <person name="Howe D.K."/>
            <person name="Rosenthal B.M."/>
            <person name="Grigg M.E."/>
            <person name="Parkinson J."/>
            <person name="Liu L."/>
            <person name="Kissinger J.C."/>
            <person name="Roos D.S."/>
            <person name="Sibley L.D."/>
        </authorList>
    </citation>
    <scope>NUCLEOTIDE SEQUENCE [LARGE SCALE GENOMIC DNA]</scope>
    <source>
        <strain evidence="3 4">TgCATBr9</strain>
    </source>
</reference>
<feature type="signal peptide" evidence="2">
    <location>
        <begin position="1"/>
        <end position="17"/>
    </location>
</feature>
<dbReference type="VEuPathDB" id="ToxoDB:TGBR9_209830"/>
<dbReference type="EMBL" id="AFHV02001800">
    <property type="protein sequence ID" value="PUA88141.1"/>
    <property type="molecule type" value="Genomic_DNA"/>
</dbReference>
<accession>A0A2T6IS29</accession>
<name>A0A2T6IS29_TOXGO</name>
<dbReference type="AlphaFoldDB" id="A0A2T6IS29"/>
<feature type="chain" id="PRO_5015463829" evidence="2">
    <location>
        <begin position="18"/>
        <end position="236"/>
    </location>
</feature>